<keyword evidence="12" id="KW-0902">Two-component regulatory system</keyword>
<evidence type="ECO:0000259" key="17">
    <source>
        <dbReference type="PROSITE" id="PS50110"/>
    </source>
</evidence>
<evidence type="ECO:0000256" key="15">
    <source>
        <dbReference type="SAM" id="Phobius"/>
    </source>
</evidence>
<reference evidence="18" key="1">
    <citation type="submission" date="2023-03" db="EMBL/GenBank/DDBJ databases">
        <title>Lomoglobus Profundus gen. nov., sp. nov., a novel member of the phylum Verrucomicrobia, isolated from deep-marine sediment of South China Sea.</title>
        <authorList>
            <person name="Ahmad T."/>
            <person name="Ishaq S.E."/>
            <person name="Wang F."/>
        </authorList>
    </citation>
    <scope>NUCLEOTIDE SEQUENCE</scope>
    <source>
        <strain evidence="18">LMO-M01</strain>
    </source>
</reference>
<dbReference type="EMBL" id="CP119075">
    <property type="protein sequence ID" value="WED65123.1"/>
    <property type="molecule type" value="Genomic_DNA"/>
</dbReference>
<dbReference type="KEGG" id="slom:PXH66_22525"/>
<feature type="transmembrane region" description="Helical" evidence="15">
    <location>
        <begin position="189"/>
        <end position="207"/>
    </location>
</feature>
<evidence type="ECO:0000313" key="18">
    <source>
        <dbReference type="EMBL" id="WED65123.1"/>
    </source>
</evidence>
<dbReference type="InterPro" id="IPR036890">
    <property type="entry name" value="HATPase_C_sf"/>
</dbReference>
<keyword evidence="13 15" id="KW-0472">Membrane</keyword>
<evidence type="ECO:0000256" key="13">
    <source>
        <dbReference type="ARBA" id="ARBA00023136"/>
    </source>
</evidence>
<dbReference type="CDD" id="cd17546">
    <property type="entry name" value="REC_hyHK_CKI1_RcsC-like"/>
    <property type="match status" value="2"/>
</dbReference>
<dbReference type="Gene3D" id="3.40.50.2300">
    <property type="match status" value="2"/>
</dbReference>
<evidence type="ECO:0000256" key="11">
    <source>
        <dbReference type="ARBA" id="ARBA00022989"/>
    </source>
</evidence>
<feature type="modified residue" description="4-aspartylphosphate" evidence="14">
    <location>
        <position position="549"/>
    </location>
</feature>
<evidence type="ECO:0000256" key="10">
    <source>
        <dbReference type="ARBA" id="ARBA00022840"/>
    </source>
</evidence>
<dbReference type="InterPro" id="IPR029095">
    <property type="entry name" value="NarX-like_N"/>
</dbReference>
<dbReference type="SMART" id="SM00388">
    <property type="entry name" value="HisKA"/>
    <property type="match status" value="1"/>
</dbReference>
<comment type="subcellular location">
    <subcellularLocation>
        <location evidence="2">Cell membrane</location>
        <topology evidence="2">Multi-pass membrane protein</topology>
    </subcellularLocation>
</comment>
<dbReference type="Proteomes" id="UP001218638">
    <property type="component" value="Chromosome"/>
</dbReference>
<feature type="domain" description="Response regulatory" evidence="17">
    <location>
        <begin position="650"/>
        <end position="766"/>
    </location>
</feature>
<keyword evidence="5 14" id="KW-0597">Phosphoprotein</keyword>
<sequence>MSVPRKIRRLHVLFIAALVVIAVLVLGTQLLNSWMTSEQRNGGELINVAGRQRMLSQRVIKTAFFLNGTSDLASRGVLNGQLQKALDDFEQGWRSLTDEAGRFADWSRDPWVAPLLAEVAPHHAALRAAGQRVADHFAEPGAVLLPPEHADLVQLRGSDQAFLLRMDDIVYTYQAIYEARVNRIITFEWILTGLTLLALLLEALFIFRPINETVRNFLQEVTTNQRELQSQNIRLGKAREDAESALKARSSFLATMSHEIRTPMNGVIGMTGLLLDSTELSRDQRDYVKTIRSSGDTLMTLINDILDFSKIESGKMDLEQQPFDPRQCVEETIELLSTSLRGKSVQLLAAIDANVPDAVVGDVTRIRQVLANLVGNATKFTAQGEVVVSLAVEQVAETDFVLLRFTVRDTGIGIPADKFDRLFSSFEQVDATTTRRFGGTGLGLAISRRLVELMGGKLTVTSTLDVGSTFQFTVPSQVAPSIGGSTPDELVGLLQGRVLWIVDDNAESRRIYRAIGEQWGMHVQTFDDPADVLTAFSGDDEGPAVLVTDMQMPGMDGLELCCTLRDIEAERKCTTAVPIVLLSSGGFDAADPRCASAAFFAVFLKPVRQSQFISTLARALAPALPPEPTPDSRAPFGDPLASFADRHPWRILVADDNGVNQKVAERILSVLGYRVDLVANGAEAVESCLRFHYDVVFMDVHMPVMDGLAATAALHEKLGEQVPWIVAMTAAAMSGDREKCLAAGMHDYVSKPVKRPEFERALAEVKVKQS</sequence>
<dbReference type="PROSITE" id="PS50109">
    <property type="entry name" value="HIS_KIN"/>
    <property type="match status" value="1"/>
</dbReference>
<dbReference type="InterPro" id="IPR036097">
    <property type="entry name" value="HisK_dim/P_sf"/>
</dbReference>
<dbReference type="CDD" id="cd16922">
    <property type="entry name" value="HATPase_EvgS-ArcB-TorS-like"/>
    <property type="match status" value="1"/>
</dbReference>
<feature type="domain" description="Histidine kinase" evidence="16">
    <location>
        <begin position="255"/>
        <end position="478"/>
    </location>
</feature>
<keyword evidence="10" id="KW-0067">ATP-binding</keyword>
<dbReference type="PROSITE" id="PS50110">
    <property type="entry name" value="RESPONSE_REGULATORY"/>
    <property type="match status" value="2"/>
</dbReference>
<feature type="modified residue" description="4-aspartylphosphate" evidence="14">
    <location>
        <position position="699"/>
    </location>
</feature>
<dbReference type="SMART" id="SM00448">
    <property type="entry name" value="REC"/>
    <property type="match status" value="2"/>
</dbReference>
<proteinExistence type="predicted"/>
<dbReference type="RefSeq" id="WP_330929509.1">
    <property type="nucleotide sequence ID" value="NZ_CP119075.1"/>
</dbReference>
<dbReference type="SUPFAM" id="SSF47384">
    <property type="entry name" value="Homodimeric domain of signal transducing histidine kinase"/>
    <property type="match status" value="1"/>
</dbReference>
<dbReference type="Pfam" id="PF00072">
    <property type="entry name" value="Response_reg"/>
    <property type="match status" value="2"/>
</dbReference>
<dbReference type="PANTHER" id="PTHR45339:SF1">
    <property type="entry name" value="HYBRID SIGNAL TRANSDUCTION HISTIDINE KINASE J"/>
    <property type="match status" value="1"/>
</dbReference>
<dbReference type="SUPFAM" id="SSF55874">
    <property type="entry name" value="ATPase domain of HSP90 chaperone/DNA topoisomerase II/histidine kinase"/>
    <property type="match status" value="1"/>
</dbReference>
<evidence type="ECO:0000256" key="1">
    <source>
        <dbReference type="ARBA" id="ARBA00000085"/>
    </source>
</evidence>
<dbReference type="InterPro" id="IPR004358">
    <property type="entry name" value="Sig_transdc_His_kin-like_C"/>
</dbReference>
<dbReference type="GO" id="GO:0005886">
    <property type="term" value="C:plasma membrane"/>
    <property type="evidence" value="ECO:0007669"/>
    <property type="project" value="UniProtKB-SubCell"/>
</dbReference>
<evidence type="ECO:0000256" key="3">
    <source>
        <dbReference type="ARBA" id="ARBA00012438"/>
    </source>
</evidence>
<evidence type="ECO:0000313" key="19">
    <source>
        <dbReference type="Proteomes" id="UP001218638"/>
    </source>
</evidence>
<evidence type="ECO:0000256" key="4">
    <source>
        <dbReference type="ARBA" id="ARBA00022475"/>
    </source>
</evidence>
<dbReference type="PRINTS" id="PR00344">
    <property type="entry name" value="BCTRLSENSOR"/>
</dbReference>
<dbReference type="InterPro" id="IPR003594">
    <property type="entry name" value="HATPase_dom"/>
</dbReference>
<evidence type="ECO:0000256" key="6">
    <source>
        <dbReference type="ARBA" id="ARBA00022679"/>
    </source>
</evidence>
<dbReference type="Gene3D" id="3.30.565.10">
    <property type="entry name" value="Histidine kinase-like ATPase, C-terminal domain"/>
    <property type="match status" value="1"/>
</dbReference>
<evidence type="ECO:0000256" key="12">
    <source>
        <dbReference type="ARBA" id="ARBA00023012"/>
    </source>
</evidence>
<evidence type="ECO:0000256" key="9">
    <source>
        <dbReference type="ARBA" id="ARBA00022777"/>
    </source>
</evidence>
<keyword evidence="8" id="KW-0547">Nucleotide-binding</keyword>
<dbReference type="EC" id="2.7.13.3" evidence="3"/>
<comment type="catalytic activity">
    <reaction evidence="1">
        <text>ATP + protein L-histidine = ADP + protein N-phospho-L-histidine.</text>
        <dbReference type="EC" id="2.7.13.3"/>
    </reaction>
</comment>
<feature type="domain" description="Response regulatory" evidence="17">
    <location>
        <begin position="498"/>
        <end position="620"/>
    </location>
</feature>
<dbReference type="AlphaFoldDB" id="A0AAE9ZYT7"/>
<organism evidence="18 19">
    <name type="scientific">Synoicihabitans lomoniglobus</name>
    <dbReference type="NCBI Taxonomy" id="2909285"/>
    <lineage>
        <taxon>Bacteria</taxon>
        <taxon>Pseudomonadati</taxon>
        <taxon>Verrucomicrobiota</taxon>
        <taxon>Opitutia</taxon>
        <taxon>Opitutales</taxon>
        <taxon>Opitutaceae</taxon>
        <taxon>Synoicihabitans</taxon>
    </lineage>
</organism>
<keyword evidence="7 15" id="KW-0812">Transmembrane</keyword>
<protein>
    <recommendedName>
        <fullName evidence="3">histidine kinase</fullName>
        <ecNumber evidence="3">2.7.13.3</ecNumber>
    </recommendedName>
</protein>
<dbReference type="CDD" id="cd00082">
    <property type="entry name" value="HisKA"/>
    <property type="match status" value="1"/>
</dbReference>
<evidence type="ECO:0000256" key="14">
    <source>
        <dbReference type="PROSITE-ProRule" id="PRU00169"/>
    </source>
</evidence>
<keyword evidence="4" id="KW-1003">Cell membrane</keyword>
<evidence type="ECO:0000256" key="7">
    <source>
        <dbReference type="ARBA" id="ARBA00022692"/>
    </source>
</evidence>
<dbReference type="GO" id="GO:0000155">
    <property type="term" value="F:phosphorelay sensor kinase activity"/>
    <property type="evidence" value="ECO:0007669"/>
    <property type="project" value="InterPro"/>
</dbReference>
<dbReference type="Pfam" id="PF13675">
    <property type="entry name" value="PilJ"/>
    <property type="match status" value="1"/>
</dbReference>
<dbReference type="FunFam" id="3.30.565.10:FF:000010">
    <property type="entry name" value="Sensor histidine kinase RcsC"/>
    <property type="match status" value="1"/>
</dbReference>
<dbReference type="InterPro" id="IPR005467">
    <property type="entry name" value="His_kinase_dom"/>
</dbReference>
<keyword evidence="11 15" id="KW-1133">Transmembrane helix</keyword>
<evidence type="ECO:0000259" key="16">
    <source>
        <dbReference type="PROSITE" id="PS50109"/>
    </source>
</evidence>
<dbReference type="SMART" id="SM00387">
    <property type="entry name" value="HATPase_c"/>
    <property type="match status" value="1"/>
</dbReference>
<evidence type="ECO:0000256" key="2">
    <source>
        <dbReference type="ARBA" id="ARBA00004651"/>
    </source>
</evidence>
<evidence type="ECO:0000256" key="5">
    <source>
        <dbReference type="ARBA" id="ARBA00022553"/>
    </source>
</evidence>
<dbReference type="GO" id="GO:0005524">
    <property type="term" value="F:ATP binding"/>
    <property type="evidence" value="ECO:0007669"/>
    <property type="project" value="UniProtKB-KW"/>
</dbReference>
<keyword evidence="6" id="KW-0808">Transferase</keyword>
<dbReference type="InterPro" id="IPR011006">
    <property type="entry name" value="CheY-like_superfamily"/>
</dbReference>
<evidence type="ECO:0000256" key="8">
    <source>
        <dbReference type="ARBA" id="ARBA00022741"/>
    </source>
</evidence>
<dbReference type="FunFam" id="1.10.287.130:FF:000003">
    <property type="entry name" value="Histidine kinase"/>
    <property type="match status" value="1"/>
</dbReference>
<dbReference type="InterPro" id="IPR003661">
    <property type="entry name" value="HisK_dim/P_dom"/>
</dbReference>
<dbReference type="PANTHER" id="PTHR45339">
    <property type="entry name" value="HYBRID SIGNAL TRANSDUCTION HISTIDINE KINASE J"/>
    <property type="match status" value="1"/>
</dbReference>
<dbReference type="SUPFAM" id="SSF52172">
    <property type="entry name" value="CheY-like"/>
    <property type="match status" value="2"/>
</dbReference>
<gene>
    <name evidence="18" type="ORF">PXH66_22525</name>
</gene>
<dbReference type="Pfam" id="PF00512">
    <property type="entry name" value="HisKA"/>
    <property type="match status" value="1"/>
</dbReference>
<feature type="transmembrane region" description="Helical" evidence="15">
    <location>
        <begin position="12"/>
        <end position="31"/>
    </location>
</feature>
<dbReference type="Pfam" id="PF02518">
    <property type="entry name" value="HATPase_c"/>
    <property type="match status" value="1"/>
</dbReference>
<name>A0AAE9ZYT7_9BACT</name>
<keyword evidence="19" id="KW-1185">Reference proteome</keyword>
<dbReference type="InterPro" id="IPR001789">
    <property type="entry name" value="Sig_transdc_resp-reg_receiver"/>
</dbReference>
<accession>A0AAE9ZYT7</accession>
<keyword evidence="9" id="KW-0418">Kinase</keyword>
<dbReference type="Gene3D" id="1.10.287.130">
    <property type="match status" value="1"/>
</dbReference>